<dbReference type="InterPro" id="IPR036397">
    <property type="entry name" value="RNaseH_sf"/>
</dbReference>
<dbReference type="Gene3D" id="3.30.420.10">
    <property type="entry name" value="Ribonuclease H-like superfamily/Ribonuclease H"/>
    <property type="match status" value="1"/>
</dbReference>
<organism evidence="3 4">
    <name type="scientific">Mucuna pruriens</name>
    <name type="common">Velvet bean</name>
    <name type="synonym">Dolichos pruriens</name>
    <dbReference type="NCBI Taxonomy" id="157652"/>
    <lineage>
        <taxon>Eukaryota</taxon>
        <taxon>Viridiplantae</taxon>
        <taxon>Streptophyta</taxon>
        <taxon>Embryophyta</taxon>
        <taxon>Tracheophyta</taxon>
        <taxon>Spermatophyta</taxon>
        <taxon>Magnoliopsida</taxon>
        <taxon>eudicotyledons</taxon>
        <taxon>Gunneridae</taxon>
        <taxon>Pentapetalae</taxon>
        <taxon>rosids</taxon>
        <taxon>fabids</taxon>
        <taxon>Fabales</taxon>
        <taxon>Fabaceae</taxon>
        <taxon>Papilionoideae</taxon>
        <taxon>50 kb inversion clade</taxon>
        <taxon>NPAAA clade</taxon>
        <taxon>indigoferoid/millettioid clade</taxon>
        <taxon>Phaseoleae</taxon>
        <taxon>Mucuna</taxon>
    </lineage>
</organism>
<feature type="domain" description="Integrase catalytic" evidence="2">
    <location>
        <begin position="1"/>
        <end position="163"/>
    </location>
</feature>
<accession>A0A371GJH6</accession>
<evidence type="ECO:0000313" key="4">
    <source>
        <dbReference type="Proteomes" id="UP000257109"/>
    </source>
</evidence>
<dbReference type="InterPro" id="IPR012337">
    <property type="entry name" value="RNaseH-like_sf"/>
</dbReference>
<comment type="caution">
    <text evidence="3">The sequence shown here is derived from an EMBL/GenBank/DDBJ whole genome shotgun (WGS) entry which is preliminary data.</text>
</comment>
<gene>
    <name evidence="3" type="primary">pol</name>
    <name evidence="3" type="ORF">CR513_27411</name>
</gene>
<reference evidence="3" key="1">
    <citation type="submission" date="2018-05" db="EMBL/GenBank/DDBJ databases">
        <title>Draft genome of Mucuna pruriens seed.</title>
        <authorList>
            <person name="Nnadi N.E."/>
            <person name="Vos R."/>
            <person name="Hasami M.H."/>
            <person name="Devisetty U.K."/>
            <person name="Aguiy J.C."/>
        </authorList>
    </citation>
    <scope>NUCLEOTIDE SEQUENCE [LARGE SCALE GENOMIC DNA]</scope>
    <source>
        <strain evidence="3">JCA_2017</strain>
    </source>
</reference>
<dbReference type="EMBL" id="QJKJ01005313">
    <property type="protein sequence ID" value="RDX90708.1"/>
    <property type="molecule type" value="Genomic_DNA"/>
</dbReference>
<proteinExistence type="predicted"/>
<dbReference type="PANTHER" id="PTHR37984:SF5">
    <property type="entry name" value="PROTEIN NYNRIN-LIKE"/>
    <property type="match status" value="1"/>
</dbReference>
<dbReference type="Proteomes" id="UP000257109">
    <property type="component" value="Unassembled WGS sequence"/>
</dbReference>
<dbReference type="GO" id="GO:0003676">
    <property type="term" value="F:nucleic acid binding"/>
    <property type="evidence" value="ECO:0007669"/>
    <property type="project" value="InterPro"/>
</dbReference>
<name>A0A371GJH6_MUCPR</name>
<evidence type="ECO:0000313" key="3">
    <source>
        <dbReference type="EMBL" id="RDX90708.1"/>
    </source>
</evidence>
<evidence type="ECO:0000259" key="2">
    <source>
        <dbReference type="PROSITE" id="PS50994"/>
    </source>
</evidence>
<dbReference type="Pfam" id="PF00665">
    <property type="entry name" value="rve"/>
    <property type="match status" value="1"/>
</dbReference>
<evidence type="ECO:0000256" key="1">
    <source>
        <dbReference type="SAM" id="MobiDB-lite"/>
    </source>
</evidence>
<dbReference type="SUPFAM" id="SSF53098">
    <property type="entry name" value="Ribonuclease H-like"/>
    <property type="match status" value="1"/>
</dbReference>
<dbReference type="PROSITE" id="PS50994">
    <property type="entry name" value="INTEGRASE"/>
    <property type="match status" value="1"/>
</dbReference>
<sequence>MDILGPFPLAPGQVKFLVVAVDYFTKWIEAETVASITTERIKRFFWKKIICRFGISAEIVFENGTQFTSKGTVEFCKELKIKQLFTSVKHPQSNGQAEAINKVILRGLRKRLEEAKVNFSFLVLVKTTENEFIKELPQLLWSYHTTPHSTTNETPFCLTFGTKAMIPVEIGEPSPGQPYLSLEAREIAHIKEYAMKTRAARKYNRKVVPKNFKNKGPTSEKNYSEHRQKQTNAILGRTVQDN</sequence>
<dbReference type="PANTHER" id="PTHR37984">
    <property type="entry name" value="PROTEIN CBG26694"/>
    <property type="match status" value="1"/>
</dbReference>
<feature type="non-terminal residue" evidence="3">
    <location>
        <position position="1"/>
    </location>
</feature>
<dbReference type="OrthoDB" id="2016337at2759"/>
<feature type="region of interest" description="Disordered" evidence="1">
    <location>
        <begin position="206"/>
        <end position="242"/>
    </location>
</feature>
<dbReference type="InterPro" id="IPR001584">
    <property type="entry name" value="Integrase_cat-core"/>
</dbReference>
<dbReference type="InterPro" id="IPR050951">
    <property type="entry name" value="Retrovirus_Pol_polyprotein"/>
</dbReference>
<keyword evidence="4" id="KW-1185">Reference proteome</keyword>
<dbReference type="GO" id="GO:0015074">
    <property type="term" value="P:DNA integration"/>
    <property type="evidence" value="ECO:0007669"/>
    <property type="project" value="InterPro"/>
</dbReference>
<dbReference type="AlphaFoldDB" id="A0A371GJH6"/>
<protein>
    <submittedName>
        <fullName evidence="3">Pol polyprotein</fullName>
    </submittedName>
</protein>